<gene>
    <name evidence="1" type="ORF">SAMN05661096_00213</name>
</gene>
<dbReference type="AlphaFoldDB" id="A0A1X7I5Y3"/>
<reference evidence="2" key="1">
    <citation type="submission" date="2017-04" db="EMBL/GenBank/DDBJ databases">
        <authorList>
            <person name="Varghese N."/>
            <person name="Submissions S."/>
        </authorList>
    </citation>
    <scope>NUCLEOTIDE SEQUENCE [LARGE SCALE GENOMIC DNA]</scope>
    <source>
        <strain evidence="2">DSM 4125</strain>
    </source>
</reference>
<protein>
    <submittedName>
        <fullName evidence="1">Uncharacterized protein</fullName>
    </submittedName>
</protein>
<dbReference type="EMBL" id="FXAW01000001">
    <property type="protein sequence ID" value="SMG09440.1"/>
    <property type="molecule type" value="Genomic_DNA"/>
</dbReference>
<accession>A0A1X7I5Y3</accession>
<dbReference type="RefSeq" id="WP_085515234.1">
    <property type="nucleotide sequence ID" value="NZ_FXAW01000001.1"/>
</dbReference>
<dbReference type="OrthoDB" id="1524940at2"/>
<keyword evidence="2" id="KW-1185">Reference proteome</keyword>
<evidence type="ECO:0000313" key="1">
    <source>
        <dbReference type="EMBL" id="SMG09440.1"/>
    </source>
</evidence>
<organism evidence="1 2">
    <name type="scientific">Marivirga sericea</name>
    <dbReference type="NCBI Taxonomy" id="1028"/>
    <lineage>
        <taxon>Bacteria</taxon>
        <taxon>Pseudomonadati</taxon>
        <taxon>Bacteroidota</taxon>
        <taxon>Cytophagia</taxon>
        <taxon>Cytophagales</taxon>
        <taxon>Marivirgaceae</taxon>
        <taxon>Marivirga</taxon>
    </lineage>
</organism>
<name>A0A1X7I5Y3_9BACT</name>
<proteinExistence type="predicted"/>
<dbReference type="Proteomes" id="UP000193804">
    <property type="component" value="Unassembled WGS sequence"/>
</dbReference>
<evidence type="ECO:0000313" key="2">
    <source>
        <dbReference type="Proteomes" id="UP000193804"/>
    </source>
</evidence>
<sequence>MDYKVFEGVIKKGDYLNFFLGKGKYFILDREYGEHWVYAIFKEVLWPYAEKYGDCRYETEFWRGIMNLLQGRDYKDENLMLDAIVNNTFVFYEFANPSVNSRRILSTPKHFSTAFKKLFIKNKISLKQDKRSVGVDWNSANGGEGVWGGILYNLKLMEEKGGPNVYSEIVNDI</sequence>
<dbReference type="STRING" id="1028.SAMN05661096_00213"/>